<comment type="caution">
    <text evidence="1">The sequence shown here is derived from an EMBL/GenBank/DDBJ whole genome shotgun (WGS) entry which is preliminary data.</text>
</comment>
<evidence type="ECO:0000313" key="1">
    <source>
        <dbReference type="EMBL" id="TGZ46960.1"/>
    </source>
</evidence>
<dbReference type="Proteomes" id="UP000310200">
    <property type="component" value="Unassembled WGS sequence"/>
</dbReference>
<feature type="non-terminal residue" evidence="1">
    <location>
        <position position="1"/>
    </location>
</feature>
<proteinExistence type="predicted"/>
<accession>A0A4S2KD10</accession>
<dbReference type="AlphaFoldDB" id="A0A4S2KD10"/>
<sequence>VKSNKINKPKSQANLLIPNFLSATRHYIQRREMSGCVSWLVGRSQSQEREARLRLRLRFVTPYRQRVFRTYSKKNRIKPRRSIIHQDAQKEKGKKEKRAKSLIAGCTICMCSPYRSTPAHVNKRTGRRRCTGASFHHSAEVVSPVIDEKIEGYLITEQYRIDEIARI</sequence>
<evidence type="ECO:0000313" key="2">
    <source>
        <dbReference type="Proteomes" id="UP000310200"/>
    </source>
</evidence>
<name>A0A4S2KD10_9HYME</name>
<dbReference type="EMBL" id="QBLH01002793">
    <property type="protein sequence ID" value="TGZ46960.1"/>
    <property type="molecule type" value="Genomic_DNA"/>
</dbReference>
<reference evidence="1 2" key="1">
    <citation type="journal article" date="2019" name="Philos. Trans. R. Soc. Lond., B, Biol. Sci.">
        <title>Ant behaviour and brain gene expression of defending hosts depend on the ecological success of the intruding social parasite.</title>
        <authorList>
            <person name="Kaur R."/>
            <person name="Stoldt M."/>
            <person name="Jongepier E."/>
            <person name="Feldmeyer B."/>
            <person name="Menzel F."/>
            <person name="Bornberg-Bauer E."/>
            <person name="Foitzik S."/>
        </authorList>
    </citation>
    <scope>NUCLEOTIDE SEQUENCE [LARGE SCALE GENOMIC DNA]</scope>
    <source>
        <tissue evidence="1">Whole body</tissue>
    </source>
</reference>
<keyword evidence="2" id="KW-1185">Reference proteome</keyword>
<feature type="non-terminal residue" evidence="1">
    <location>
        <position position="167"/>
    </location>
</feature>
<gene>
    <name evidence="1" type="ORF">DBV15_04109</name>
</gene>
<protein>
    <submittedName>
        <fullName evidence="1">Uncharacterized protein</fullName>
    </submittedName>
</protein>
<organism evidence="1 2">
    <name type="scientific">Temnothorax longispinosus</name>
    <dbReference type="NCBI Taxonomy" id="300112"/>
    <lineage>
        <taxon>Eukaryota</taxon>
        <taxon>Metazoa</taxon>
        <taxon>Ecdysozoa</taxon>
        <taxon>Arthropoda</taxon>
        <taxon>Hexapoda</taxon>
        <taxon>Insecta</taxon>
        <taxon>Pterygota</taxon>
        <taxon>Neoptera</taxon>
        <taxon>Endopterygota</taxon>
        <taxon>Hymenoptera</taxon>
        <taxon>Apocrita</taxon>
        <taxon>Aculeata</taxon>
        <taxon>Formicoidea</taxon>
        <taxon>Formicidae</taxon>
        <taxon>Myrmicinae</taxon>
        <taxon>Temnothorax</taxon>
    </lineage>
</organism>